<evidence type="ECO:0000313" key="1">
    <source>
        <dbReference type="EMBL" id="CDZ92482.1"/>
    </source>
</evidence>
<dbReference type="eggNOG" id="ENOG5031WQP">
    <property type="taxonomic scope" value="Bacteria"/>
</dbReference>
<dbReference type="AlphaFoldDB" id="A0A098BWA5"/>
<name>A0A098BWA5_9NOCA</name>
<accession>A0A098BWA5</accession>
<proteinExistence type="predicted"/>
<gene>
    <name evidence="1" type="ORF">RHRU231_960011</name>
</gene>
<organism evidence="1 2">
    <name type="scientific">Rhodococcus ruber</name>
    <dbReference type="NCBI Taxonomy" id="1830"/>
    <lineage>
        <taxon>Bacteria</taxon>
        <taxon>Bacillati</taxon>
        <taxon>Actinomycetota</taxon>
        <taxon>Actinomycetes</taxon>
        <taxon>Mycobacteriales</taxon>
        <taxon>Nocardiaceae</taxon>
        <taxon>Rhodococcus</taxon>
    </lineage>
</organism>
<dbReference type="EMBL" id="CCSD01000112">
    <property type="protein sequence ID" value="CDZ92482.1"/>
    <property type="molecule type" value="Genomic_DNA"/>
</dbReference>
<evidence type="ECO:0000313" key="2">
    <source>
        <dbReference type="Proteomes" id="UP000042997"/>
    </source>
</evidence>
<protein>
    <submittedName>
        <fullName evidence="1">Uncharacterized protein</fullName>
    </submittedName>
</protein>
<dbReference type="Proteomes" id="UP000042997">
    <property type="component" value="Unassembled WGS sequence"/>
</dbReference>
<sequence length="52" mass="5873">MEHTQQNSAAQECPDCHALAADLAAHKQWHSRVVHDLALAVEKEVDRRTRTP</sequence>
<reference evidence="1 2" key="1">
    <citation type="journal article" date="2014" name="Genome Announc.">
        <title>Draft Genome Sequence of Propane- and Butane-Oxidizing Actinobacterium Rhodococcus ruber IEGM 231.</title>
        <authorList>
            <person name="Ivshina I.B."/>
            <person name="Kuyukina M.S."/>
            <person name="Krivoruchko A.V."/>
            <person name="Barbe V."/>
            <person name="Fischer C."/>
        </authorList>
    </citation>
    <scope>NUCLEOTIDE SEQUENCE [LARGE SCALE GENOMIC DNA]</scope>
</reference>
<dbReference type="RefSeq" id="WP_003936233.1">
    <property type="nucleotide sequence ID" value="NZ_CP023714.1"/>
</dbReference>